<evidence type="ECO:0008006" key="4">
    <source>
        <dbReference type="Google" id="ProtNLM"/>
    </source>
</evidence>
<keyword evidence="3" id="KW-1185">Reference proteome</keyword>
<name>A0AAN2CB37_UNVUL</name>
<evidence type="ECO:0000313" key="2">
    <source>
        <dbReference type="EMBL" id="BDE08250.1"/>
    </source>
</evidence>
<accession>A0AAN2CB37</accession>
<reference evidence="2 3" key="1">
    <citation type="journal article" date="2022" name="ISME Commun">
        <title>Vulcanimicrobium alpinus gen. nov. sp. nov., the first cultivated representative of the candidate phylum 'Eremiobacterota', is a metabolically versatile aerobic anoxygenic phototroph.</title>
        <authorList>
            <person name="Yabe S."/>
            <person name="Muto K."/>
            <person name="Abe K."/>
            <person name="Yokota A."/>
            <person name="Staudigel H."/>
            <person name="Tebo B.M."/>
        </authorList>
    </citation>
    <scope>NUCLEOTIDE SEQUENCE [LARGE SCALE GENOMIC DNA]</scope>
    <source>
        <strain evidence="2 3">WC8-2</strain>
    </source>
</reference>
<dbReference type="Gene3D" id="3.30.70.120">
    <property type="match status" value="1"/>
</dbReference>
<evidence type="ECO:0000256" key="1">
    <source>
        <dbReference type="ARBA" id="ARBA00010554"/>
    </source>
</evidence>
<evidence type="ECO:0000313" key="3">
    <source>
        <dbReference type="Proteomes" id="UP001317532"/>
    </source>
</evidence>
<dbReference type="InterPro" id="IPR011322">
    <property type="entry name" value="N-reg_PII-like_a/b"/>
</dbReference>
<dbReference type="KEGG" id="vab:WPS_35260"/>
<dbReference type="Proteomes" id="UP001317532">
    <property type="component" value="Chromosome"/>
</dbReference>
<comment type="similarity">
    <text evidence="1">Belongs to the UPF0166 family.</text>
</comment>
<dbReference type="PANTHER" id="PTHR35983:SF1">
    <property type="entry name" value="UPF0166 PROTEIN TM_0021"/>
    <property type="match status" value="1"/>
</dbReference>
<dbReference type="AlphaFoldDB" id="A0AAN2CB37"/>
<gene>
    <name evidence="2" type="ORF">WPS_35260</name>
</gene>
<organism evidence="2 3">
    <name type="scientific">Vulcanimicrobium alpinum</name>
    <dbReference type="NCBI Taxonomy" id="3016050"/>
    <lineage>
        <taxon>Bacteria</taxon>
        <taxon>Bacillati</taxon>
        <taxon>Vulcanimicrobiota</taxon>
        <taxon>Vulcanimicrobiia</taxon>
        <taxon>Vulcanimicrobiales</taxon>
        <taxon>Vulcanimicrobiaceae</taxon>
        <taxon>Vulcanimicrobium</taxon>
    </lineage>
</organism>
<dbReference type="InterPro" id="IPR003793">
    <property type="entry name" value="UPF0166"/>
</dbReference>
<protein>
    <recommendedName>
        <fullName evidence="4">DUF190 domain-containing protein</fullName>
    </recommendedName>
</protein>
<sequence>MKIEHNGMLVRIYFSESAHHEHSDTLGLIIAALSKAGFVGASVFKGIEGYGSHRYISSASIIDAYVDLPILIEVVDDEEKVRSFIPTLETILEDGLVTLERVQTLFYRGTPVCG</sequence>
<dbReference type="Pfam" id="PF02641">
    <property type="entry name" value="DUF190"/>
    <property type="match status" value="1"/>
</dbReference>
<proteinExistence type="inferred from homology"/>
<dbReference type="RefSeq" id="WP_317995791.1">
    <property type="nucleotide sequence ID" value="NZ_AP025523.1"/>
</dbReference>
<dbReference type="EMBL" id="AP025523">
    <property type="protein sequence ID" value="BDE08250.1"/>
    <property type="molecule type" value="Genomic_DNA"/>
</dbReference>
<dbReference type="PANTHER" id="PTHR35983">
    <property type="entry name" value="UPF0166 PROTEIN TM_0021"/>
    <property type="match status" value="1"/>
</dbReference>
<dbReference type="SUPFAM" id="SSF54913">
    <property type="entry name" value="GlnB-like"/>
    <property type="match status" value="1"/>
</dbReference>
<dbReference type="InterPro" id="IPR015867">
    <property type="entry name" value="N-reg_PII/ATP_PRibTrfase_C"/>
</dbReference>